<feature type="region of interest" description="Disordered" evidence="1">
    <location>
        <begin position="79"/>
        <end position="123"/>
    </location>
</feature>
<feature type="compositionally biased region" description="Low complexity" evidence="1">
    <location>
        <begin position="1"/>
        <end position="32"/>
    </location>
</feature>
<name>A0ABP0ZF50_9ASCO</name>
<dbReference type="GeneID" id="92205618"/>
<evidence type="ECO:0000256" key="1">
    <source>
        <dbReference type="SAM" id="MobiDB-lite"/>
    </source>
</evidence>
<dbReference type="EMBL" id="OZ022405">
    <property type="protein sequence ID" value="CAK9435695.1"/>
    <property type="molecule type" value="Genomic_DNA"/>
</dbReference>
<gene>
    <name evidence="2" type="ORF">LODBEIA_P04220</name>
</gene>
<proteinExistence type="predicted"/>
<reference evidence="2 3" key="1">
    <citation type="submission" date="2024-03" db="EMBL/GenBank/DDBJ databases">
        <authorList>
            <person name="Brejova B."/>
        </authorList>
    </citation>
    <scope>NUCLEOTIDE SEQUENCE [LARGE SCALE GENOMIC DNA]</scope>
    <source>
        <strain evidence="2 3">CBS 14171</strain>
    </source>
</reference>
<feature type="compositionally biased region" description="Low complexity" evidence="1">
    <location>
        <begin position="51"/>
        <end position="60"/>
    </location>
</feature>
<feature type="region of interest" description="Disordered" evidence="1">
    <location>
        <begin position="1"/>
        <end position="60"/>
    </location>
</feature>
<organism evidence="2 3">
    <name type="scientific">Lodderomyces beijingensis</name>
    <dbReference type="NCBI Taxonomy" id="1775926"/>
    <lineage>
        <taxon>Eukaryota</taxon>
        <taxon>Fungi</taxon>
        <taxon>Dikarya</taxon>
        <taxon>Ascomycota</taxon>
        <taxon>Saccharomycotina</taxon>
        <taxon>Pichiomycetes</taxon>
        <taxon>Debaryomycetaceae</taxon>
        <taxon>Candida/Lodderomyces clade</taxon>
        <taxon>Lodderomyces</taxon>
    </lineage>
</organism>
<accession>A0ABP0ZF50</accession>
<dbReference type="RefSeq" id="XP_066827360.1">
    <property type="nucleotide sequence ID" value="XM_066974417.1"/>
</dbReference>
<evidence type="ECO:0000313" key="3">
    <source>
        <dbReference type="Proteomes" id="UP001497383"/>
    </source>
</evidence>
<protein>
    <submittedName>
        <fullName evidence="2">Uncharacterized protein</fullName>
    </submittedName>
</protein>
<evidence type="ECO:0000313" key="2">
    <source>
        <dbReference type="EMBL" id="CAK9435695.1"/>
    </source>
</evidence>
<keyword evidence="3" id="KW-1185">Reference proteome</keyword>
<feature type="compositionally biased region" description="Basic residues" evidence="1">
    <location>
        <begin position="33"/>
        <end position="50"/>
    </location>
</feature>
<sequence length="945" mass="109450">MDTTQQPSSSSSNEQEQRPSTPEPQTQPTQVRARARAHHHHHHNHNHNHHLSGSSSSKPLAAAADLDLASAPQYDPAQVRHQYGDNNTNVKSAPSTTPPPTPPTKQRQQKQQQDGTFSNFQLPNDILKNLTPIAKSPPKDKSRTYLRRQRYIGKVQLKLRAQHNRIDKQIRDCKDEQMRLIQFQSARLSAEFENARSRRDEYLQSIRDRAGRFVRVETLPVESAPVEHVFFASANESGSDAGERKDKRLAQLESCCPRVAVAMVDLQRRCRAVVFNEHIRFIQQTCFLNKFETISFTQVLTVLNSESSIKKSLAYIIQYLKIAANQYEVKSFLYCFIMISDFIDCMQNGSHHPGFNCNSTTINTSTTSGTAGLGRSSTRASTSASTSEETNFYNNCIWVMLYKVSTCMIQEFKKVVFAKQVNAKFIKHWTTFKFIFKIFKWNHLKGIKELLYGSISIADQQLRILQFEQGSNLTHISRQRTKLNLELALLSRYNVRNLEEFNFSDEVVSFTTPILQHIREVMGQLQSNKSMHSFIQNRPNFICFDSAKFHIPEILPLDEWRSFWMSFYFEKYANKRSFPSKLKTGYLGEIEPSSPAGVFNYREMIDSMIDIASLDLASCYEYLYDFYLEFSHVVPSFPNIEGTVPDIFKIQKLIDHFRGSKIGKLFHFDEEYDVQDPTQLKYNIVTQWIKKCQFDKFDEFAKFENLFVIVNSANFDNLKYAIVPQNPNLLFPKFYKILTKIQDIEINEQRALHIVDASCKNRIEKLLTTKPRPNFDAEKFFRNVLCFMIAHNDKGDGDEDGEDEDDYEENEITVNFAQHLKSFTRQWNKLVNTDCLSIMFRAYYGCDIPKKNLSSHLLSLDQIQDANFVTYYKTHSPAIKAIFRGKWLAAMESRHRGAQVGMSGVFHRCLRDIEILSGEISQFTSYLYLVYQPIFNWIYEDLAMP</sequence>
<dbReference type="Proteomes" id="UP001497383">
    <property type="component" value="Chromosome 1"/>
</dbReference>
<feature type="compositionally biased region" description="Polar residues" evidence="1">
    <location>
        <begin position="84"/>
        <end position="93"/>
    </location>
</feature>
<feature type="compositionally biased region" description="Low complexity" evidence="1">
    <location>
        <begin position="104"/>
        <end position="113"/>
    </location>
</feature>